<name>A0ABX8RBS3_9CLOT</name>
<reference evidence="1" key="1">
    <citation type="submission" date="2021-07" db="EMBL/GenBank/DDBJ databases">
        <title>Complete genome sequence of Crassaminicella sp. 143-21, isolated from a deep-sea hydrothermal vent.</title>
        <authorList>
            <person name="Li X."/>
        </authorList>
    </citation>
    <scope>NUCLEOTIDE SEQUENCE</scope>
    <source>
        <strain evidence="1">143-21</strain>
    </source>
</reference>
<sequence length="194" mass="23142">MLFPDYNETRVIYHIIELTDLKKTLKAGINFDDKETYKTKYDGFHELIDEQKPHYIPSWVIRSRAIFASINYPKNHKFHSHSVVLSIKIDEEKCWVANENCANQIYEPYILQNVEDFQACKKYLDIKGKNLLKSYWETSLSFKENLKARVDLIEGYDAEVLIMHEIDPKDISIEYIISDHRMLKVDEWKRIFCL</sequence>
<proteinExistence type="predicted"/>
<gene>
    <name evidence="1" type="ORF">KVH43_01795</name>
</gene>
<evidence type="ECO:0000313" key="1">
    <source>
        <dbReference type="EMBL" id="QXM06507.1"/>
    </source>
</evidence>
<accession>A0ABX8RBS3</accession>
<dbReference type="Proteomes" id="UP000886818">
    <property type="component" value="Chromosome"/>
</dbReference>
<dbReference type="RefSeq" id="WP_218283203.1">
    <property type="nucleotide sequence ID" value="NZ_CP078093.1"/>
</dbReference>
<protein>
    <recommendedName>
        <fullName evidence="3">DarT domain-containing protein</fullName>
    </recommendedName>
</protein>
<organism evidence="1 2">
    <name type="scientific">Crassaminicella indica</name>
    <dbReference type="NCBI Taxonomy" id="2855394"/>
    <lineage>
        <taxon>Bacteria</taxon>
        <taxon>Bacillati</taxon>
        <taxon>Bacillota</taxon>
        <taxon>Clostridia</taxon>
        <taxon>Eubacteriales</taxon>
        <taxon>Clostridiaceae</taxon>
        <taxon>Crassaminicella</taxon>
    </lineage>
</organism>
<keyword evidence="2" id="KW-1185">Reference proteome</keyword>
<evidence type="ECO:0008006" key="3">
    <source>
        <dbReference type="Google" id="ProtNLM"/>
    </source>
</evidence>
<evidence type="ECO:0000313" key="2">
    <source>
        <dbReference type="Proteomes" id="UP000886818"/>
    </source>
</evidence>
<dbReference type="EMBL" id="CP078093">
    <property type="protein sequence ID" value="QXM06507.1"/>
    <property type="molecule type" value="Genomic_DNA"/>
</dbReference>